<dbReference type="InterPro" id="IPR001807">
    <property type="entry name" value="ClC"/>
</dbReference>
<evidence type="ECO:0000256" key="2">
    <source>
        <dbReference type="ARBA" id="ARBA00022448"/>
    </source>
</evidence>
<feature type="transmembrane region" description="Helical" evidence="11">
    <location>
        <begin position="72"/>
        <end position="93"/>
    </location>
</feature>
<keyword evidence="5" id="KW-0406">Ion transport</keyword>
<feature type="transmembrane region" description="Helical" evidence="11">
    <location>
        <begin position="405"/>
        <end position="426"/>
    </location>
</feature>
<feature type="transmembrane region" description="Helical" evidence="11">
    <location>
        <begin position="316"/>
        <end position="337"/>
    </location>
</feature>
<keyword evidence="2" id="KW-0813">Transport</keyword>
<keyword evidence="8" id="KW-0868">Chloride</keyword>
<keyword evidence="3 11" id="KW-0812">Transmembrane</keyword>
<dbReference type="PANTHER" id="PTHR43427">
    <property type="entry name" value="CHLORIDE CHANNEL PROTEIN CLC-E"/>
    <property type="match status" value="1"/>
</dbReference>
<evidence type="ECO:0000256" key="6">
    <source>
        <dbReference type="ARBA" id="ARBA00023136"/>
    </source>
</evidence>
<dbReference type="GO" id="GO:0034707">
    <property type="term" value="C:chloride channel complex"/>
    <property type="evidence" value="ECO:0007669"/>
    <property type="project" value="UniProtKB-KW"/>
</dbReference>
<evidence type="ECO:0000256" key="5">
    <source>
        <dbReference type="ARBA" id="ARBA00023065"/>
    </source>
</evidence>
<keyword evidence="7" id="KW-0869">Chloride channel</keyword>
<dbReference type="CDD" id="cd00400">
    <property type="entry name" value="Voltage_gated_ClC"/>
    <property type="match status" value="1"/>
</dbReference>
<evidence type="ECO:0000313" key="13">
    <source>
        <dbReference type="EMBL" id="SLN37543.1"/>
    </source>
</evidence>
<name>A0A1Y5SCF0_9PROT</name>
<organism evidence="13 14">
    <name type="scientific">Oceanibacterium hippocampi</name>
    <dbReference type="NCBI Taxonomy" id="745714"/>
    <lineage>
        <taxon>Bacteria</taxon>
        <taxon>Pseudomonadati</taxon>
        <taxon>Pseudomonadota</taxon>
        <taxon>Alphaproteobacteria</taxon>
        <taxon>Sneathiellales</taxon>
        <taxon>Sneathiellaceae</taxon>
        <taxon>Oceanibacterium</taxon>
    </lineage>
</organism>
<keyword evidence="9" id="KW-0407">Ion channel</keyword>
<feature type="transmembrane region" description="Helical" evidence="11">
    <location>
        <begin position="275"/>
        <end position="295"/>
    </location>
</feature>
<evidence type="ECO:0000256" key="9">
    <source>
        <dbReference type="ARBA" id="ARBA00023303"/>
    </source>
</evidence>
<protein>
    <submittedName>
        <fullName evidence="13">H(+)/Cl(-) exchange transporter ClcA</fullName>
    </submittedName>
</protein>
<keyword evidence="4 11" id="KW-1133">Transmembrane helix</keyword>
<reference evidence="13 14" key="1">
    <citation type="submission" date="2017-03" db="EMBL/GenBank/DDBJ databases">
        <authorList>
            <person name="Afonso C.L."/>
            <person name="Miller P.J."/>
            <person name="Scott M.A."/>
            <person name="Spackman E."/>
            <person name="Goraichik I."/>
            <person name="Dimitrov K.M."/>
            <person name="Suarez D.L."/>
            <person name="Swayne D.E."/>
        </authorList>
    </citation>
    <scope>NUCLEOTIDE SEQUENCE [LARGE SCALE GENOMIC DNA]</scope>
    <source>
        <strain evidence="13 14">CECT 7691</strain>
    </source>
</reference>
<dbReference type="Proteomes" id="UP000193200">
    <property type="component" value="Unassembled WGS sequence"/>
</dbReference>
<proteinExistence type="predicted"/>
<evidence type="ECO:0000256" key="1">
    <source>
        <dbReference type="ARBA" id="ARBA00004141"/>
    </source>
</evidence>
<evidence type="ECO:0000256" key="10">
    <source>
        <dbReference type="PROSITE-ProRule" id="PRU00703"/>
    </source>
</evidence>
<dbReference type="PROSITE" id="PS51371">
    <property type="entry name" value="CBS"/>
    <property type="match status" value="2"/>
</dbReference>
<dbReference type="Gene3D" id="3.10.580.10">
    <property type="entry name" value="CBS-domain"/>
    <property type="match status" value="1"/>
</dbReference>
<evidence type="ECO:0000256" key="3">
    <source>
        <dbReference type="ARBA" id="ARBA00022692"/>
    </source>
</evidence>
<evidence type="ECO:0000256" key="4">
    <source>
        <dbReference type="ARBA" id="ARBA00022989"/>
    </source>
</evidence>
<feature type="transmembrane region" description="Helical" evidence="11">
    <location>
        <begin position="239"/>
        <end position="263"/>
    </location>
</feature>
<comment type="subcellular location">
    <subcellularLocation>
        <location evidence="1">Membrane</location>
        <topology evidence="1">Multi-pass membrane protein</topology>
    </subcellularLocation>
</comment>
<dbReference type="SUPFAM" id="SSF54631">
    <property type="entry name" value="CBS-domain pair"/>
    <property type="match status" value="1"/>
</dbReference>
<feature type="transmembrane region" description="Helical" evidence="11">
    <location>
        <begin position="24"/>
        <end position="48"/>
    </location>
</feature>
<evidence type="ECO:0000256" key="11">
    <source>
        <dbReference type="SAM" id="Phobius"/>
    </source>
</evidence>
<dbReference type="Pfam" id="PF00571">
    <property type="entry name" value="CBS"/>
    <property type="match status" value="2"/>
</dbReference>
<evidence type="ECO:0000256" key="8">
    <source>
        <dbReference type="ARBA" id="ARBA00023214"/>
    </source>
</evidence>
<keyword evidence="14" id="KW-1185">Reference proteome</keyword>
<dbReference type="Pfam" id="PF00654">
    <property type="entry name" value="Voltage_CLC"/>
    <property type="match status" value="1"/>
</dbReference>
<dbReference type="OrthoDB" id="9767361at2"/>
<feature type="domain" description="CBS" evidence="12">
    <location>
        <begin position="460"/>
        <end position="517"/>
    </location>
</feature>
<gene>
    <name evidence="13" type="primary">clcA_2</name>
    <name evidence="13" type="ORF">OCH7691_01541</name>
</gene>
<dbReference type="InterPro" id="IPR046342">
    <property type="entry name" value="CBS_dom_sf"/>
</dbReference>
<dbReference type="PRINTS" id="PR00762">
    <property type="entry name" value="CLCHANNEL"/>
</dbReference>
<dbReference type="EMBL" id="FWFR01000001">
    <property type="protein sequence ID" value="SLN37543.1"/>
    <property type="molecule type" value="Genomic_DNA"/>
</dbReference>
<evidence type="ECO:0000259" key="12">
    <source>
        <dbReference type="PROSITE" id="PS51371"/>
    </source>
</evidence>
<evidence type="ECO:0000256" key="7">
    <source>
        <dbReference type="ARBA" id="ARBA00023173"/>
    </source>
</evidence>
<feature type="transmembrane region" description="Helical" evidence="11">
    <location>
        <begin position="343"/>
        <end position="365"/>
    </location>
</feature>
<keyword evidence="10" id="KW-0129">CBS domain</keyword>
<dbReference type="InParanoid" id="A0A1Y5SCF0"/>
<feature type="domain" description="CBS" evidence="12">
    <location>
        <begin position="525"/>
        <end position="585"/>
    </location>
</feature>
<feature type="transmembrane region" description="Helical" evidence="11">
    <location>
        <begin position="165"/>
        <end position="191"/>
    </location>
</feature>
<dbReference type="PANTHER" id="PTHR43427:SF6">
    <property type="entry name" value="CHLORIDE CHANNEL PROTEIN CLC-E"/>
    <property type="match status" value="1"/>
</dbReference>
<dbReference type="InterPro" id="IPR050368">
    <property type="entry name" value="ClC-type_chloride_channel"/>
</dbReference>
<sequence length="592" mass="62786">MPFNRGSRRTIARHWLRITHNEQIILLAWAPLLGAIVGYGALGFRLAIGEVQNLFYGFRTEQTVTLLAELPWWHLLLAPAVGGLVIGAVLRYLMPEHRSLAVSDAIEASQIRASRVSLREGLMAAMINATSLGVGASLGREGPVVHLGAALGSVASRYLRLPRTLAVTLLGCGVAAAVAASFNAPIAGVFFSLEVVLGSYALRSFAPIVIASVAGTLVSRAHIGDFPAFSIPDYAITSFWEFPAFALLGLVSGIVAVIFMWSLTFAEDVAERIKIPLLLMPASGGLLIGAIAIVFPHVVGVGYEATDMALREQLPLYLLLALIVLKTAAAAICYGARFGGGVFSPSLFVGAMTGGAYGIIAAGVFPELAASHGAYAIIGMGAVAAGVLGAPISTILIVFELTGDYKMSIAVMVAAVIASVVARRIVGGSFFQWQLTRRGVTLGHDSASEELERRSVREVMRRKVQYVHEDASAEEVRTLLEQSPSTDFVVIDREGHLVGHLDFSDVKQVIFAGEADAAATAGVIAHRAQTIVEAQSSLKEALDAMTGGGEDSVAVIDPLDDNHVVGVLHYRDLLMAYNAALIRSEQKHKESQ</sequence>
<dbReference type="Gene3D" id="1.10.3080.10">
    <property type="entry name" value="Clc chloride channel"/>
    <property type="match status" value="1"/>
</dbReference>
<accession>A0A1Y5SCF0</accession>
<dbReference type="RefSeq" id="WP_085882747.1">
    <property type="nucleotide sequence ID" value="NZ_FWFR01000001.1"/>
</dbReference>
<dbReference type="GO" id="GO:0005254">
    <property type="term" value="F:chloride channel activity"/>
    <property type="evidence" value="ECO:0007669"/>
    <property type="project" value="UniProtKB-KW"/>
</dbReference>
<dbReference type="FunCoup" id="A0A1Y5SCF0">
    <property type="interactions" value="77"/>
</dbReference>
<feature type="transmembrane region" description="Helical" evidence="11">
    <location>
        <begin position="197"/>
        <end position="218"/>
    </location>
</feature>
<keyword evidence="6 11" id="KW-0472">Membrane</keyword>
<dbReference type="AlphaFoldDB" id="A0A1Y5SCF0"/>
<dbReference type="InterPro" id="IPR014743">
    <property type="entry name" value="Cl-channel_core"/>
</dbReference>
<dbReference type="CDD" id="cd02205">
    <property type="entry name" value="CBS_pair_SF"/>
    <property type="match status" value="1"/>
</dbReference>
<dbReference type="InterPro" id="IPR000644">
    <property type="entry name" value="CBS_dom"/>
</dbReference>
<feature type="transmembrane region" description="Helical" evidence="11">
    <location>
        <begin position="377"/>
        <end position="399"/>
    </location>
</feature>
<evidence type="ECO:0000313" key="14">
    <source>
        <dbReference type="Proteomes" id="UP000193200"/>
    </source>
</evidence>
<dbReference type="SUPFAM" id="SSF81340">
    <property type="entry name" value="Clc chloride channel"/>
    <property type="match status" value="1"/>
</dbReference>